<evidence type="ECO:0000256" key="10">
    <source>
        <dbReference type="SAM" id="Phobius"/>
    </source>
</evidence>
<keyword evidence="8 9" id="KW-0807">Transducer</keyword>
<dbReference type="PRINTS" id="PR00237">
    <property type="entry name" value="GPCRRHODOPSN"/>
</dbReference>
<proteinExistence type="inferred from homology"/>
<keyword evidence="6 10" id="KW-0472">Membrane</keyword>
<dbReference type="STRING" id="225164.V4CLH1"/>
<evidence type="ECO:0000256" key="2">
    <source>
        <dbReference type="ARBA" id="ARBA00022475"/>
    </source>
</evidence>
<keyword evidence="7 9" id="KW-0675">Receptor</keyword>
<evidence type="ECO:0000313" key="13">
    <source>
        <dbReference type="Proteomes" id="UP000030746"/>
    </source>
</evidence>
<dbReference type="Gene3D" id="1.20.1070.10">
    <property type="entry name" value="Rhodopsin 7-helix transmembrane proteins"/>
    <property type="match status" value="1"/>
</dbReference>
<evidence type="ECO:0000256" key="6">
    <source>
        <dbReference type="ARBA" id="ARBA00023136"/>
    </source>
</evidence>
<evidence type="ECO:0000256" key="9">
    <source>
        <dbReference type="RuleBase" id="RU000688"/>
    </source>
</evidence>
<dbReference type="PROSITE" id="PS50262">
    <property type="entry name" value="G_PROTEIN_RECEP_F1_2"/>
    <property type="match status" value="1"/>
</dbReference>
<dbReference type="GO" id="GO:0008528">
    <property type="term" value="F:G protein-coupled peptide receptor activity"/>
    <property type="evidence" value="ECO:0007669"/>
    <property type="project" value="TreeGrafter"/>
</dbReference>
<feature type="transmembrane region" description="Helical" evidence="10">
    <location>
        <begin position="306"/>
        <end position="324"/>
    </location>
</feature>
<comment type="subcellular location">
    <subcellularLocation>
        <location evidence="1">Cell membrane</location>
        <topology evidence="1">Multi-pass membrane protein</topology>
    </subcellularLocation>
</comment>
<dbReference type="InterPro" id="IPR017452">
    <property type="entry name" value="GPCR_Rhodpsn_7TM"/>
</dbReference>
<dbReference type="HOGENOM" id="CLU_035647_2_0_1"/>
<feature type="transmembrane region" description="Helical" evidence="10">
    <location>
        <begin position="96"/>
        <end position="115"/>
    </location>
</feature>
<reference evidence="12 13" key="1">
    <citation type="journal article" date="2013" name="Nature">
        <title>Insights into bilaterian evolution from three spiralian genomes.</title>
        <authorList>
            <person name="Simakov O."/>
            <person name="Marletaz F."/>
            <person name="Cho S.J."/>
            <person name="Edsinger-Gonzales E."/>
            <person name="Havlak P."/>
            <person name="Hellsten U."/>
            <person name="Kuo D.H."/>
            <person name="Larsson T."/>
            <person name="Lv J."/>
            <person name="Arendt D."/>
            <person name="Savage R."/>
            <person name="Osoegawa K."/>
            <person name="de Jong P."/>
            <person name="Grimwood J."/>
            <person name="Chapman J.A."/>
            <person name="Shapiro H."/>
            <person name="Aerts A."/>
            <person name="Otillar R.P."/>
            <person name="Terry A.Y."/>
            <person name="Boore J.L."/>
            <person name="Grigoriev I.V."/>
            <person name="Lindberg D.R."/>
            <person name="Seaver E.C."/>
            <person name="Weisblat D.A."/>
            <person name="Putnam N.H."/>
            <person name="Rokhsar D.S."/>
        </authorList>
    </citation>
    <scope>NUCLEOTIDE SEQUENCE [LARGE SCALE GENOMIC DNA]</scope>
</reference>
<evidence type="ECO:0000256" key="1">
    <source>
        <dbReference type="ARBA" id="ARBA00004651"/>
    </source>
</evidence>
<dbReference type="Pfam" id="PF00001">
    <property type="entry name" value="7tm_1"/>
    <property type="match status" value="1"/>
</dbReference>
<comment type="similarity">
    <text evidence="9">Belongs to the G-protein coupled receptor 1 family.</text>
</comment>
<sequence length="386" mass="43751">MSAYEDYLQDLNEESVSIMVPVILFMILLFIIGICGNALVIIVYCTKSRMSRANISMLGLAFVDFFSCLVIHPYVIYKLFHEFNQDWFVVCKVFEFFIHASQSVSCTLLVCIAYDRYRSICSPLEFYSGFPKFTRSVVGCVVVGFLGSVPVLKFYGLRSDLVTLENGQILTQKCDYSDEYQTSLSTVIYGVAAFLAFFISFLFITIMYWRLAAVVRKSKRIHPILTVSSSVTRQSSSQADNFQILSQISTTLQSKDSTSTENMLGFKNNGDVKNPKREVKQPVPVLNPIQTATLPNGLSPTKTAKMLFLVTLVFLLSWLPFWIVKFSAITGAFSDKKLGPLAVVQKFLTHLFFLNNAVNPIIYTGMNKKFCDDLKVLKRRIQRIFQ</sequence>
<dbReference type="EMBL" id="KB200109">
    <property type="protein sequence ID" value="ESP03145.1"/>
    <property type="molecule type" value="Genomic_DNA"/>
</dbReference>
<dbReference type="AlphaFoldDB" id="V4CLH1"/>
<evidence type="ECO:0000256" key="5">
    <source>
        <dbReference type="ARBA" id="ARBA00023040"/>
    </source>
</evidence>
<feature type="domain" description="G-protein coupled receptors family 1 profile" evidence="11">
    <location>
        <begin position="36"/>
        <end position="363"/>
    </location>
</feature>
<feature type="transmembrane region" description="Helical" evidence="10">
    <location>
        <begin position="20"/>
        <end position="45"/>
    </location>
</feature>
<name>V4CLH1_LOTGI</name>
<feature type="transmembrane region" description="Helical" evidence="10">
    <location>
        <begin position="57"/>
        <end position="76"/>
    </location>
</feature>
<gene>
    <name evidence="12" type="ORF">LOTGIDRAFT_171752</name>
</gene>
<dbReference type="GeneID" id="20241884"/>
<evidence type="ECO:0000256" key="8">
    <source>
        <dbReference type="ARBA" id="ARBA00023224"/>
    </source>
</evidence>
<organism evidence="12 13">
    <name type="scientific">Lottia gigantea</name>
    <name type="common">Giant owl limpet</name>
    <dbReference type="NCBI Taxonomy" id="225164"/>
    <lineage>
        <taxon>Eukaryota</taxon>
        <taxon>Metazoa</taxon>
        <taxon>Spiralia</taxon>
        <taxon>Lophotrochozoa</taxon>
        <taxon>Mollusca</taxon>
        <taxon>Gastropoda</taxon>
        <taxon>Patellogastropoda</taxon>
        <taxon>Lottioidea</taxon>
        <taxon>Lottiidae</taxon>
        <taxon>Lottia</taxon>
    </lineage>
</organism>
<dbReference type="PANTHER" id="PTHR24230">
    <property type="entry name" value="G-PROTEIN COUPLED RECEPTOR"/>
    <property type="match status" value="1"/>
</dbReference>
<evidence type="ECO:0000313" key="12">
    <source>
        <dbReference type="EMBL" id="ESP03145.1"/>
    </source>
</evidence>
<keyword evidence="4 10" id="KW-1133">Transmembrane helix</keyword>
<keyword evidence="13" id="KW-1185">Reference proteome</keyword>
<evidence type="ECO:0000256" key="3">
    <source>
        <dbReference type="ARBA" id="ARBA00022692"/>
    </source>
</evidence>
<dbReference type="GO" id="GO:0007218">
    <property type="term" value="P:neuropeptide signaling pathway"/>
    <property type="evidence" value="ECO:0007669"/>
    <property type="project" value="TreeGrafter"/>
</dbReference>
<dbReference type="CDD" id="cd00637">
    <property type="entry name" value="7tm_classA_rhodopsin-like"/>
    <property type="match status" value="1"/>
</dbReference>
<accession>V4CLH1</accession>
<feature type="transmembrane region" description="Helical" evidence="10">
    <location>
        <begin position="136"/>
        <end position="155"/>
    </location>
</feature>
<evidence type="ECO:0000259" key="11">
    <source>
        <dbReference type="PROSITE" id="PS50262"/>
    </source>
</evidence>
<evidence type="ECO:0000256" key="7">
    <source>
        <dbReference type="ARBA" id="ARBA00023170"/>
    </source>
</evidence>
<dbReference type="PROSITE" id="PS00237">
    <property type="entry name" value="G_PROTEIN_RECEP_F1_1"/>
    <property type="match status" value="1"/>
</dbReference>
<dbReference type="InterPro" id="IPR000276">
    <property type="entry name" value="GPCR_Rhodpsn"/>
</dbReference>
<keyword evidence="2" id="KW-1003">Cell membrane</keyword>
<evidence type="ECO:0000256" key="4">
    <source>
        <dbReference type="ARBA" id="ARBA00022989"/>
    </source>
</evidence>
<dbReference type="SUPFAM" id="SSF81321">
    <property type="entry name" value="Family A G protein-coupled receptor-like"/>
    <property type="match status" value="1"/>
</dbReference>
<protein>
    <recommendedName>
        <fullName evidence="11">G-protein coupled receptors family 1 profile domain-containing protein</fullName>
    </recommendedName>
</protein>
<dbReference type="GO" id="GO:0005886">
    <property type="term" value="C:plasma membrane"/>
    <property type="evidence" value="ECO:0007669"/>
    <property type="project" value="UniProtKB-SubCell"/>
</dbReference>
<keyword evidence="3 9" id="KW-0812">Transmembrane</keyword>
<dbReference type="PANTHER" id="PTHR24230:SF0">
    <property type="entry name" value="G-PROTEIN COUPLED RECEPTORS FAMILY 1 PROFILE DOMAIN-CONTAINING PROTEIN"/>
    <property type="match status" value="1"/>
</dbReference>
<dbReference type="Proteomes" id="UP000030746">
    <property type="component" value="Unassembled WGS sequence"/>
</dbReference>
<dbReference type="OrthoDB" id="5969463at2759"/>
<dbReference type="CTD" id="20241884"/>
<feature type="transmembrane region" description="Helical" evidence="10">
    <location>
        <begin position="187"/>
        <end position="211"/>
    </location>
</feature>
<dbReference type="RefSeq" id="XP_009046195.1">
    <property type="nucleotide sequence ID" value="XM_009047947.1"/>
</dbReference>
<dbReference type="KEGG" id="lgi:LOTGIDRAFT_171752"/>
<keyword evidence="5 9" id="KW-0297">G-protein coupled receptor</keyword>